<evidence type="ECO:0000259" key="5">
    <source>
        <dbReference type="PROSITE" id="PS50106"/>
    </source>
</evidence>
<keyword evidence="4" id="KW-0472">Membrane</keyword>
<keyword evidence="1" id="KW-0645">Protease</keyword>
<dbReference type="Pfam" id="PF17820">
    <property type="entry name" value="PDZ_6"/>
    <property type="match status" value="1"/>
</dbReference>
<accession>A0A387BPV4</accession>
<dbReference type="InterPro" id="IPR036034">
    <property type="entry name" value="PDZ_sf"/>
</dbReference>
<feature type="region of interest" description="Disordered" evidence="3">
    <location>
        <begin position="1"/>
        <end position="32"/>
    </location>
</feature>
<dbReference type="SUPFAM" id="SSF50494">
    <property type="entry name" value="Trypsin-like serine proteases"/>
    <property type="match status" value="1"/>
</dbReference>
<evidence type="ECO:0000256" key="3">
    <source>
        <dbReference type="SAM" id="MobiDB-lite"/>
    </source>
</evidence>
<evidence type="ECO:0000256" key="4">
    <source>
        <dbReference type="SAM" id="Phobius"/>
    </source>
</evidence>
<sequence length="457" mass="43853">MSEINGSGDASNPTQEQGMPASQSTPTGERAPQREYFTKRQTLLVAASTVVAAALGVGCVFGVQSAFGARGTSSAQQQYTGQPAVGQHGGGLGGYGAGGYGYGSGGYGDGAGAGQPGSGSGAGSTGGNPFGGNAYGQTSGGTTSATAAESKGIVLIDTQLGYQSAEAAGTGLVLTSGGEILTNNHVIEGSTSIKVQVVATGKSYTATVVGDDPTDDVAVLQLQGASGLATAVTDGSHKVTEGESITGVGNAEGGGSLVAAPGEVTGLDQSITTEAEDSAASESLHGLIETNAAIEPGDSGGPLFDSSDKVVGIDTAASSGGAPDGYAIPIATALDIAKEITSGHAGGSIELGYPAFLGIELGETDASGFGGFAQQGSGAAAQGAQVAGVVSGGPAEEAGLAEGDVITAIGGTSVASADDLQAALKSYAPGDHVSISWIDGSGQSHTASVTLTQGPAA</sequence>
<keyword evidence="4" id="KW-1133">Transmembrane helix</keyword>
<dbReference type="PANTHER" id="PTHR43343">
    <property type="entry name" value="PEPTIDASE S12"/>
    <property type="match status" value="1"/>
</dbReference>
<evidence type="ECO:0000256" key="2">
    <source>
        <dbReference type="ARBA" id="ARBA00022801"/>
    </source>
</evidence>
<keyword evidence="2" id="KW-0378">Hydrolase</keyword>
<organism evidence="6 7">
    <name type="scientific">Gryllotalpicola protaetiae</name>
    <dbReference type="NCBI Taxonomy" id="2419771"/>
    <lineage>
        <taxon>Bacteria</taxon>
        <taxon>Bacillati</taxon>
        <taxon>Actinomycetota</taxon>
        <taxon>Actinomycetes</taxon>
        <taxon>Micrococcales</taxon>
        <taxon>Microbacteriaceae</taxon>
        <taxon>Gryllotalpicola</taxon>
    </lineage>
</organism>
<dbReference type="GO" id="GO:0006508">
    <property type="term" value="P:proteolysis"/>
    <property type="evidence" value="ECO:0007669"/>
    <property type="project" value="UniProtKB-KW"/>
</dbReference>
<evidence type="ECO:0000313" key="6">
    <source>
        <dbReference type="EMBL" id="AYG03040.1"/>
    </source>
</evidence>
<dbReference type="Gene3D" id="2.40.10.120">
    <property type="match status" value="1"/>
</dbReference>
<dbReference type="OrthoDB" id="73775at2"/>
<dbReference type="InterPro" id="IPR001940">
    <property type="entry name" value="Peptidase_S1C"/>
</dbReference>
<protein>
    <submittedName>
        <fullName evidence="6">PDZ domain-containing protein</fullName>
    </submittedName>
</protein>
<feature type="compositionally biased region" description="Polar residues" evidence="3">
    <location>
        <begin position="1"/>
        <end position="27"/>
    </location>
</feature>
<dbReference type="KEGG" id="gry:D7I44_05540"/>
<dbReference type="InterPro" id="IPR041489">
    <property type="entry name" value="PDZ_6"/>
</dbReference>
<dbReference type="InterPro" id="IPR051201">
    <property type="entry name" value="Chloro_Bact_Ser_Proteases"/>
</dbReference>
<keyword evidence="7" id="KW-1185">Reference proteome</keyword>
<dbReference type="Gene3D" id="2.30.42.10">
    <property type="match status" value="1"/>
</dbReference>
<dbReference type="PROSITE" id="PS50106">
    <property type="entry name" value="PDZ"/>
    <property type="match status" value="1"/>
</dbReference>
<dbReference type="Pfam" id="PF13365">
    <property type="entry name" value="Trypsin_2"/>
    <property type="match status" value="1"/>
</dbReference>
<feature type="domain" description="PDZ" evidence="5">
    <location>
        <begin position="358"/>
        <end position="426"/>
    </location>
</feature>
<dbReference type="InterPro" id="IPR001478">
    <property type="entry name" value="PDZ"/>
</dbReference>
<dbReference type="InterPro" id="IPR009003">
    <property type="entry name" value="Peptidase_S1_PA"/>
</dbReference>
<dbReference type="SMART" id="SM00228">
    <property type="entry name" value="PDZ"/>
    <property type="match status" value="1"/>
</dbReference>
<gene>
    <name evidence="6" type="ORF">D7I44_05540</name>
</gene>
<feature type="transmembrane region" description="Helical" evidence="4">
    <location>
        <begin position="43"/>
        <end position="67"/>
    </location>
</feature>
<name>A0A387BPV4_9MICO</name>
<dbReference type="PANTHER" id="PTHR43343:SF3">
    <property type="entry name" value="PROTEASE DO-LIKE 8, CHLOROPLASTIC"/>
    <property type="match status" value="1"/>
</dbReference>
<reference evidence="6 7" key="1">
    <citation type="submission" date="2018-09" db="EMBL/GenBank/DDBJ databases">
        <title>Genome sequencing of strain 2DFW10M-5.</title>
        <authorList>
            <person name="Heo J."/>
            <person name="Kim S.-J."/>
            <person name="Kwon S.-W."/>
        </authorList>
    </citation>
    <scope>NUCLEOTIDE SEQUENCE [LARGE SCALE GENOMIC DNA]</scope>
    <source>
        <strain evidence="6 7">2DFW10M-5</strain>
    </source>
</reference>
<dbReference type="EMBL" id="CP032624">
    <property type="protein sequence ID" value="AYG03040.1"/>
    <property type="molecule type" value="Genomic_DNA"/>
</dbReference>
<keyword evidence="4" id="KW-0812">Transmembrane</keyword>
<dbReference type="Proteomes" id="UP000275069">
    <property type="component" value="Chromosome"/>
</dbReference>
<dbReference type="AlphaFoldDB" id="A0A387BPV4"/>
<evidence type="ECO:0000313" key="7">
    <source>
        <dbReference type="Proteomes" id="UP000275069"/>
    </source>
</evidence>
<dbReference type="RefSeq" id="WP_120788572.1">
    <property type="nucleotide sequence ID" value="NZ_CP032624.1"/>
</dbReference>
<dbReference type="SUPFAM" id="SSF50156">
    <property type="entry name" value="PDZ domain-like"/>
    <property type="match status" value="1"/>
</dbReference>
<evidence type="ECO:0000256" key="1">
    <source>
        <dbReference type="ARBA" id="ARBA00022670"/>
    </source>
</evidence>
<proteinExistence type="predicted"/>
<dbReference type="GO" id="GO:0004252">
    <property type="term" value="F:serine-type endopeptidase activity"/>
    <property type="evidence" value="ECO:0007669"/>
    <property type="project" value="InterPro"/>
</dbReference>
<dbReference type="PRINTS" id="PR00834">
    <property type="entry name" value="PROTEASES2C"/>
</dbReference>